<evidence type="ECO:0000313" key="1">
    <source>
        <dbReference type="EMBL" id="DAE00776.1"/>
    </source>
</evidence>
<protein>
    <submittedName>
        <fullName evidence="1">Uncharacterized protein</fullName>
    </submittedName>
</protein>
<organism evidence="1">
    <name type="scientific">Siphoviridae sp. ctXZQ9</name>
    <dbReference type="NCBI Taxonomy" id="2825545"/>
    <lineage>
        <taxon>Viruses</taxon>
        <taxon>Duplodnaviria</taxon>
        <taxon>Heunggongvirae</taxon>
        <taxon>Uroviricota</taxon>
        <taxon>Caudoviricetes</taxon>
    </lineage>
</organism>
<dbReference type="EMBL" id="BK015310">
    <property type="protein sequence ID" value="DAE00776.1"/>
    <property type="molecule type" value="Genomic_DNA"/>
</dbReference>
<reference evidence="1" key="1">
    <citation type="journal article" date="2021" name="Proc. Natl. Acad. Sci. U.S.A.">
        <title>A Catalog of Tens of Thousands of Viruses from Human Metagenomes Reveals Hidden Associations with Chronic Diseases.</title>
        <authorList>
            <person name="Tisza M.J."/>
            <person name="Buck C.B."/>
        </authorList>
    </citation>
    <scope>NUCLEOTIDE SEQUENCE</scope>
    <source>
        <strain evidence="1">CtXZQ9</strain>
    </source>
</reference>
<proteinExistence type="predicted"/>
<name>A0A8S5P2B3_9CAUD</name>
<accession>A0A8S5P2B3</accession>
<sequence>MAGLDCSKIKTGFINQVCGKPAIAGTTARVILLSYSDVDKSKSVVTDNVISSLILKTGATGYEVDSLPNATVGSDTINAGTYLKTHQHNVVVRIFKKSEAAKKFVNGLTNARVIAIVENNDPGDNGDTKYEVYGWDSGLELTEITVTTEMTDGVAYQVTLANGTIAQEGSLPMSLFDTDEATTDLMVNGLLTGGSKP</sequence>